<evidence type="ECO:0000313" key="3">
    <source>
        <dbReference type="EMBL" id="KAJ0961197.1"/>
    </source>
</evidence>
<dbReference type="EMBL" id="JAGGNH010000036">
    <property type="protein sequence ID" value="KAJ0961197.1"/>
    <property type="molecule type" value="Genomic_DNA"/>
</dbReference>
<dbReference type="PANTHER" id="PTHR47072:SF5">
    <property type="entry name" value="MYB_SANT-LIKE DOMAIN-CONTAINING PROTEIN"/>
    <property type="match status" value="1"/>
</dbReference>
<proteinExistence type="predicted"/>
<organism evidence="3 4">
    <name type="scientific">Dioscorea zingiberensis</name>
    <dbReference type="NCBI Taxonomy" id="325984"/>
    <lineage>
        <taxon>Eukaryota</taxon>
        <taxon>Viridiplantae</taxon>
        <taxon>Streptophyta</taxon>
        <taxon>Embryophyta</taxon>
        <taxon>Tracheophyta</taxon>
        <taxon>Spermatophyta</taxon>
        <taxon>Magnoliopsida</taxon>
        <taxon>Liliopsida</taxon>
        <taxon>Dioscoreales</taxon>
        <taxon>Dioscoreaceae</taxon>
        <taxon>Dioscorea</taxon>
    </lineage>
</organism>
<evidence type="ECO:0000313" key="4">
    <source>
        <dbReference type="Proteomes" id="UP001085076"/>
    </source>
</evidence>
<feature type="domain" description="Myb/SANT-like" evidence="2">
    <location>
        <begin position="12"/>
        <end position="103"/>
    </location>
</feature>
<dbReference type="Proteomes" id="UP001085076">
    <property type="component" value="Unassembled WGS sequence"/>
</dbReference>
<sequence>MASEGKIENRAKWMEIHKAHLVKLLAEYNTPAYRSQNGWTKEAWNKILHNMKSKFSNPSYTIIQVKALEQELKKAYKILKTLSELSGFGWDYEGHVVYFDDVWAPLLERNRDARKWYKKPFPYFLALQDVYEGRYAEGKRSRGIEDYEVISESPVRTPTPTPVTPNYPTQASPIPETEEDDNVRVEPPCTQPHVPQTQGSSSELHPGIRDHDGQKRKRIRKGKKPQDSSFNMEKYIAFRERENQDFIDVIKTTQVVEKHTIGDCMTVFNTIKHMFTGEEMFKATQIFVKDKSYRELFLCFDEEDRVPWLKMMFQKMD</sequence>
<protein>
    <recommendedName>
        <fullName evidence="2">Myb/SANT-like domain-containing protein</fullName>
    </recommendedName>
</protein>
<comment type="caution">
    <text evidence="3">The sequence shown here is derived from an EMBL/GenBank/DDBJ whole genome shotgun (WGS) entry which is preliminary data.</text>
</comment>
<dbReference type="Pfam" id="PF12776">
    <property type="entry name" value="Myb_DNA-bind_3"/>
    <property type="match status" value="1"/>
</dbReference>
<dbReference type="PANTHER" id="PTHR47072">
    <property type="match status" value="1"/>
</dbReference>
<feature type="compositionally biased region" description="Basic residues" evidence="1">
    <location>
        <begin position="214"/>
        <end position="223"/>
    </location>
</feature>
<dbReference type="InterPro" id="IPR024752">
    <property type="entry name" value="Myb/SANT-like_dom"/>
</dbReference>
<reference evidence="3 4" key="1">
    <citation type="journal article" date="2022" name="Hortic Res">
        <title>The genome of Dioscorea zingiberensis sheds light on the biosynthesis, origin and evolution of the medicinally important diosgenin saponins.</title>
        <authorList>
            <person name="Li Y."/>
            <person name="Tan C."/>
            <person name="Li Z."/>
            <person name="Guo J."/>
            <person name="Li S."/>
            <person name="Chen X."/>
            <person name="Wang C."/>
            <person name="Dai X."/>
            <person name="Yang H."/>
            <person name="Song W."/>
            <person name="Hou L."/>
            <person name="Xu J."/>
            <person name="Tong Z."/>
            <person name="Xu A."/>
            <person name="Yuan X."/>
            <person name="Wang W."/>
            <person name="Yang Q."/>
            <person name="Chen L."/>
            <person name="Sun Z."/>
            <person name="Wang K."/>
            <person name="Pan B."/>
            <person name="Chen J."/>
            <person name="Bao Y."/>
            <person name="Liu F."/>
            <person name="Qi X."/>
            <person name="Gang D.R."/>
            <person name="Wen J."/>
            <person name="Li J."/>
        </authorList>
    </citation>
    <scope>NUCLEOTIDE SEQUENCE [LARGE SCALE GENOMIC DNA]</scope>
    <source>
        <strain evidence="3">Dzin_1.0</strain>
    </source>
</reference>
<feature type="compositionally biased region" description="Polar residues" evidence="1">
    <location>
        <begin position="193"/>
        <end position="203"/>
    </location>
</feature>
<evidence type="ECO:0000259" key="2">
    <source>
        <dbReference type="Pfam" id="PF12776"/>
    </source>
</evidence>
<feature type="region of interest" description="Disordered" evidence="1">
    <location>
        <begin position="153"/>
        <end position="230"/>
    </location>
</feature>
<gene>
    <name evidence="3" type="ORF">J5N97_000819</name>
</gene>
<accession>A0A9D5BUY2</accession>
<dbReference type="OrthoDB" id="683390at2759"/>
<evidence type="ECO:0000256" key="1">
    <source>
        <dbReference type="SAM" id="MobiDB-lite"/>
    </source>
</evidence>
<keyword evidence="4" id="KW-1185">Reference proteome</keyword>
<dbReference type="AlphaFoldDB" id="A0A9D5BUY2"/>
<name>A0A9D5BUY2_9LILI</name>